<dbReference type="Pfam" id="PF00175">
    <property type="entry name" value="NAD_binding_1"/>
    <property type="match status" value="1"/>
</dbReference>
<feature type="domain" description="FAD-binding FR-type" evidence="13">
    <location>
        <begin position="2"/>
        <end position="101"/>
    </location>
</feature>
<evidence type="ECO:0000256" key="12">
    <source>
        <dbReference type="PIRSR" id="PIRSR006816-2"/>
    </source>
</evidence>
<dbReference type="RefSeq" id="WP_010579970.1">
    <property type="nucleotide sequence ID" value="NZ_AHYZ01000050.1"/>
</dbReference>
<dbReference type="Pfam" id="PF10418">
    <property type="entry name" value="DHODB_Fe-S_bind"/>
    <property type="match status" value="1"/>
</dbReference>
<feature type="binding site" evidence="11">
    <location>
        <begin position="76"/>
        <end position="77"/>
    </location>
    <ligand>
        <name>FAD</name>
        <dbReference type="ChEBI" id="CHEBI:57692"/>
    </ligand>
</feature>
<dbReference type="InterPro" id="IPR012165">
    <property type="entry name" value="Cyt_c3_hydrogenase_gsu"/>
</dbReference>
<comment type="similarity">
    <text evidence="1">Belongs to the PyrK family.</text>
</comment>
<evidence type="ECO:0000256" key="8">
    <source>
        <dbReference type="ARBA" id="ARBA00023004"/>
    </source>
</evidence>
<reference evidence="14 15" key="1">
    <citation type="journal article" date="2015" name="Genome Announc.">
        <title>Expanding the biotechnology potential of lactobacilli through comparative genomics of 213 strains and associated genera.</title>
        <authorList>
            <person name="Sun Z."/>
            <person name="Harris H.M."/>
            <person name="McCann A."/>
            <person name="Guo C."/>
            <person name="Argimon S."/>
            <person name="Zhang W."/>
            <person name="Yang X."/>
            <person name="Jeffery I.B."/>
            <person name="Cooney J.C."/>
            <person name="Kagawa T.F."/>
            <person name="Liu W."/>
            <person name="Song Y."/>
            <person name="Salvetti E."/>
            <person name="Wrobel A."/>
            <person name="Rasinkangas P."/>
            <person name="Parkhill J."/>
            <person name="Rea M.C."/>
            <person name="O'Sullivan O."/>
            <person name="Ritari J."/>
            <person name="Douillard F.P."/>
            <person name="Paul Ross R."/>
            <person name="Yang R."/>
            <person name="Briner A.E."/>
            <person name="Felis G.E."/>
            <person name="de Vos W.M."/>
            <person name="Barrangou R."/>
            <person name="Klaenhammer T.R."/>
            <person name="Caufield P.W."/>
            <person name="Cui Y."/>
            <person name="Zhang H."/>
            <person name="O'Toole P.W."/>
        </authorList>
    </citation>
    <scope>NUCLEOTIDE SEQUENCE [LARGE SCALE GENOMIC DNA]</scope>
    <source>
        <strain evidence="14 15">DSM 20605</strain>
    </source>
</reference>
<feature type="binding site" evidence="12">
    <location>
        <position position="245"/>
    </location>
    <ligand>
        <name>[2Fe-2S] cluster</name>
        <dbReference type="ChEBI" id="CHEBI:190135"/>
    </ligand>
</feature>
<protein>
    <submittedName>
        <fullName evidence="14">Dihydroorotate oxidase, electron transfer subunit</fullName>
    </submittedName>
</protein>
<evidence type="ECO:0000256" key="2">
    <source>
        <dbReference type="ARBA" id="ARBA00022448"/>
    </source>
</evidence>
<dbReference type="GO" id="GO:0051537">
    <property type="term" value="F:2 iron, 2 sulfur cluster binding"/>
    <property type="evidence" value="ECO:0007669"/>
    <property type="project" value="UniProtKB-KW"/>
</dbReference>
<keyword evidence="4 12" id="KW-0001">2Fe-2S</keyword>
<dbReference type="PROSITE" id="PS00197">
    <property type="entry name" value="2FE2S_FER_1"/>
    <property type="match status" value="1"/>
</dbReference>
<dbReference type="GO" id="GO:0050660">
    <property type="term" value="F:flavin adenine dinucleotide binding"/>
    <property type="evidence" value="ECO:0007669"/>
    <property type="project" value="InterPro"/>
</dbReference>
<dbReference type="Proteomes" id="UP000051576">
    <property type="component" value="Unassembled WGS sequence"/>
</dbReference>
<dbReference type="SUPFAM" id="SSF52343">
    <property type="entry name" value="Ferredoxin reductase-like, C-terminal NADP-linked domain"/>
    <property type="match status" value="1"/>
</dbReference>
<dbReference type="Gene3D" id="2.40.30.10">
    <property type="entry name" value="Translation factors"/>
    <property type="match status" value="1"/>
</dbReference>
<evidence type="ECO:0000256" key="1">
    <source>
        <dbReference type="ARBA" id="ARBA00006422"/>
    </source>
</evidence>
<dbReference type="EMBL" id="AYYX01000014">
    <property type="protein sequence ID" value="KRM89024.1"/>
    <property type="molecule type" value="Genomic_DNA"/>
</dbReference>
<evidence type="ECO:0000256" key="5">
    <source>
        <dbReference type="ARBA" id="ARBA00022723"/>
    </source>
</evidence>
<dbReference type="STRING" id="1133569.FD21_GL000391"/>
<dbReference type="SUPFAM" id="SSF63380">
    <property type="entry name" value="Riboflavin synthase domain-like"/>
    <property type="match status" value="1"/>
</dbReference>
<dbReference type="PANTHER" id="PTHR43513">
    <property type="entry name" value="DIHYDROOROTATE DEHYDROGENASE B (NAD(+)), ELECTRON TRANSFER SUBUNIT"/>
    <property type="match status" value="1"/>
</dbReference>
<dbReference type="GO" id="GO:0016491">
    <property type="term" value="F:oxidoreductase activity"/>
    <property type="evidence" value="ECO:0007669"/>
    <property type="project" value="InterPro"/>
</dbReference>
<feature type="binding site" evidence="12">
    <location>
        <position position="223"/>
    </location>
    <ligand>
        <name>[2Fe-2S] cluster</name>
        <dbReference type="ChEBI" id="CHEBI:190135"/>
    </ligand>
</feature>
<organism evidence="14 15">
    <name type="scientific">Liquorilactobacillus vini DSM 20605</name>
    <dbReference type="NCBI Taxonomy" id="1133569"/>
    <lineage>
        <taxon>Bacteria</taxon>
        <taxon>Bacillati</taxon>
        <taxon>Bacillota</taxon>
        <taxon>Bacilli</taxon>
        <taxon>Lactobacillales</taxon>
        <taxon>Lactobacillaceae</taxon>
        <taxon>Liquorilactobacillus</taxon>
    </lineage>
</organism>
<dbReference type="InterPro" id="IPR037117">
    <property type="entry name" value="Dihydroorotate_DH_ele_sf"/>
</dbReference>
<dbReference type="InterPro" id="IPR001433">
    <property type="entry name" value="OxRdtase_FAD/NAD-bd"/>
</dbReference>
<dbReference type="InterPro" id="IPR006058">
    <property type="entry name" value="2Fe2S_fd_BS"/>
</dbReference>
<dbReference type="PANTHER" id="PTHR43513:SF3">
    <property type="entry name" value="DIHYDROOROTATE DEHYDROGENASE B (NAD(+)), ELECTRON TRANSFER SUBUNIT-RELATED"/>
    <property type="match status" value="1"/>
</dbReference>
<name>A0A0R2CCI8_9LACO</name>
<dbReference type="InterPro" id="IPR008333">
    <property type="entry name" value="Cbr1-like_FAD-bd_dom"/>
</dbReference>
<evidence type="ECO:0000256" key="4">
    <source>
        <dbReference type="ARBA" id="ARBA00022714"/>
    </source>
</evidence>
<gene>
    <name evidence="14" type="ORF">FD21_GL000391</name>
</gene>
<keyword evidence="7" id="KW-0249">Electron transport</keyword>
<evidence type="ECO:0000256" key="11">
    <source>
        <dbReference type="PIRSR" id="PIRSR006816-1"/>
    </source>
</evidence>
<evidence type="ECO:0000256" key="9">
    <source>
        <dbReference type="ARBA" id="ARBA00023014"/>
    </source>
</evidence>
<feature type="binding site" evidence="11">
    <location>
        <begin position="69"/>
        <end position="71"/>
    </location>
    <ligand>
        <name>FAD</name>
        <dbReference type="ChEBI" id="CHEBI:57692"/>
    </ligand>
</feature>
<keyword evidence="3 11" id="KW-0285">Flavoprotein</keyword>
<proteinExistence type="inferred from homology"/>
<dbReference type="eggNOG" id="COG0543">
    <property type="taxonomic scope" value="Bacteria"/>
</dbReference>
<keyword evidence="8 12" id="KW-0408">Iron</keyword>
<dbReference type="Gene3D" id="3.40.50.80">
    <property type="entry name" value="Nucleotide-binding domain of ferredoxin-NADP reductase (FNR) module"/>
    <property type="match status" value="1"/>
</dbReference>
<dbReference type="PIRSF" id="PIRSF006816">
    <property type="entry name" value="Cyc3_hyd_g"/>
    <property type="match status" value="1"/>
</dbReference>
<dbReference type="Gene3D" id="2.10.240.10">
    <property type="entry name" value="Dihydroorotate dehydrogenase, electron transfer subunit"/>
    <property type="match status" value="1"/>
</dbReference>
<comment type="cofactor">
    <cofactor evidence="10">
        <name>[2Fe-2S] cluster</name>
        <dbReference type="ChEBI" id="CHEBI:190135"/>
    </cofactor>
</comment>
<feature type="binding site" evidence="12">
    <location>
        <position position="228"/>
    </location>
    <ligand>
        <name>[2Fe-2S] cluster</name>
        <dbReference type="ChEBI" id="CHEBI:190135"/>
    </ligand>
</feature>
<evidence type="ECO:0000313" key="14">
    <source>
        <dbReference type="EMBL" id="KRM89024.1"/>
    </source>
</evidence>
<accession>A0A0R2CCI8</accession>
<keyword evidence="5 12" id="KW-0479">Metal-binding</keyword>
<dbReference type="InterPro" id="IPR017938">
    <property type="entry name" value="Riboflavin_synthase-like_b-brl"/>
</dbReference>
<dbReference type="PROSITE" id="PS51384">
    <property type="entry name" value="FAD_FR"/>
    <property type="match status" value="1"/>
</dbReference>
<comment type="cofactor">
    <cofactor evidence="12">
        <name>[2Fe-2S] cluster</name>
        <dbReference type="ChEBI" id="CHEBI:190135"/>
    </cofactor>
    <text evidence="12">Binds 1 [2Fe-2S] cluster per subunit.</text>
</comment>
<dbReference type="CDD" id="cd06218">
    <property type="entry name" value="DHOD_e_trans"/>
    <property type="match status" value="1"/>
</dbReference>
<evidence type="ECO:0000256" key="3">
    <source>
        <dbReference type="ARBA" id="ARBA00022630"/>
    </source>
</evidence>
<keyword evidence="2" id="KW-0813">Transport</keyword>
<dbReference type="InterPro" id="IPR017927">
    <property type="entry name" value="FAD-bd_FR_type"/>
</dbReference>
<evidence type="ECO:0000256" key="10">
    <source>
        <dbReference type="ARBA" id="ARBA00034078"/>
    </source>
</evidence>
<evidence type="ECO:0000256" key="7">
    <source>
        <dbReference type="ARBA" id="ARBA00022982"/>
    </source>
</evidence>
<comment type="cofactor">
    <cofactor evidence="11">
        <name>FAD</name>
        <dbReference type="ChEBI" id="CHEBI:57692"/>
    </cofactor>
    <text evidence="11">Binds 1 FAD per subunit.</text>
</comment>
<dbReference type="GO" id="GO:0046872">
    <property type="term" value="F:metal ion binding"/>
    <property type="evidence" value="ECO:0007669"/>
    <property type="project" value="UniProtKB-KW"/>
</dbReference>
<dbReference type="AlphaFoldDB" id="A0A0R2CCI8"/>
<sequence length="258" mass="27635">MPSVNNFIIQEQCQLTADVYLLNLKTTAKLSGYHPGKFVMVELPNELFQLRRPLAIADCQAMQGKLSLIYRTVGQGTHLLATLKPGVKLNILGALGNGFADQDLAANDQVLLIGGGTGLPPLMFLAKTLAQKGCQVTTMAGFRTRTQIFGAKVFQACGKFLLATDDGTAGVQGTVKTLLDNYWSDEYCHVYACGPLGLLKTVQQQLADRRLPVDLSLESRMGCGMGACAGCMVSVGHGNLNQHVCLKGPVFSATEVKL</sequence>
<evidence type="ECO:0000259" key="13">
    <source>
        <dbReference type="PROSITE" id="PS51384"/>
    </source>
</evidence>
<dbReference type="Pfam" id="PF00970">
    <property type="entry name" value="FAD_binding_6"/>
    <property type="match status" value="1"/>
</dbReference>
<keyword evidence="9 12" id="KW-0411">Iron-sulfur</keyword>
<comment type="caution">
    <text evidence="14">The sequence shown here is derived from an EMBL/GenBank/DDBJ whole genome shotgun (WGS) entry which is preliminary data.</text>
</comment>
<keyword evidence="15" id="KW-1185">Reference proteome</keyword>
<dbReference type="GO" id="GO:0006221">
    <property type="term" value="P:pyrimidine nucleotide biosynthetic process"/>
    <property type="evidence" value="ECO:0007669"/>
    <property type="project" value="InterPro"/>
</dbReference>
<dbReference type="InterPro" id="IPR019480">
    <property type="entry name" value="Dihydroorotate_DH_Fe-S-bd"/>
</dbReference>
<dbReference type="InterPro" id="IPR050353">
    <property type="entry name" value="PyrK_electron_transfer"/>
</dbReference>
<dbReference type="PATRIC" id="fig|1133569.4.peg.415"/>
<keyword evidence="6 11" id="KW-0274">FAD</keyword>
<evidence type="ECO:0000313" key="15">
    <source>
        <dbReference type="Proteomes" id="UP000051576"/>
    </source>
</evidence>
<feature type="binding site" evidence="12">
    <location>
        <position position="231"/>
    </location>
    <ligand>
        <name>[2Fe-2S] cluster</name>
        <dbReference type="ChEBI" id="CHEBI:190135"/>
    </ligand>
</feature>
<dbReference type="OrthoDB" id="9778346at2"/>
<evidence type="ECO:0000256" key="6">
    <source>
        <dbReference type="ARBA" id="ARBA00022827"/>
    </source>
</evidence>
<dbReference type="InterPro" id="IPR039261">
    <property type="entry name" value="FNR_nucleotide-bd"/>
</dbReference>